<proteinExistence type="predicted"/>
<evidence type="ECO:0000313" key="2">
    <source>
        <dbReference type="EMBL" id="SUZ57065.1"/>
    </source>
</evidence>
<dbReference type="PANTHER" id="PTHR42912:SF93">
    <property type="entry name" value="N6-ADENOSINE-METHYLTRANSFERASE TMT1A"/>
    <property type="match status" value="1"/>
</dbReference>
<feature type="non-terminal residue" evidence="2">
    <location>
        <position position="1"/>
    </location>
</feature>
<name>A0A381NR26_9ZZZZ</name>
<dbReference type="InterPro" id="IPR029063">
    <property type="entry name" value="SAM-dependent_MTases_sf"/>
</dbReference>
<dbReference type="SUPFAM" id="SSF53335">
    <property type="entry name" value="S-adenosyl-L-methionine-dependent methyltransferases"/>
    <property type="match status" value="1"/>
</dbReference>
<dbReference type="InterPro" id="IPR050508">
    <property type="entry name" value="Methyltransf_Superfamily"/>
</dbReference>
<dbReference type="GO" id="GO:0008757">
    <property type="term" value="F:S-adenosylmethionine-dependent methyltransferase activity"/>
    <property type="evidence" value="ECO:0007669"/>
    <property type="project" value="InterPro"/>
</dbReference>
<evidence type="ECO:0000259" key="1">
    <source>
        <dbReference type="Pfam" id="PF08241"/>
    </source>
</evidence>
<dbReference type="Pfam" id="PF08241">
    <property type="entry name" value="Methyltransf_11"/>
    <property type="match status" value="1"/>
</dbReference>
<dbReference type="CDD" id="cd02440">
    <property type="entry name" value="AdoMet_MTases"/>
    <property type="match status" value="1"/>
</dbReference>
<accession>A0A381NR26</accession>
<dbReference type="AlphaFoldDB" id="A0A381NR26"/>
<sequence>VAVVVAVSRDARTVDDCPPDPDPWEVHATWWQDGFTDGADAEYVEQILPLAADLLAGYDRVLDVGAGEGQVSRLVAAGGASTVVGVDPTAAQASEATARGGGPSYLRAAADDLPFDAASFDAVVACLVFEHIEAVDEAIGEVARVLRPGGRFAFFLNHPLLQTPGSGWIDDQVLDPPEQYWRIGPYLVESMELEEVDKGVFLPFVHRPLSRYINALADHGLVLRRMHEPAPPDGFLDRAAGYRAAVTIPRLLVLVADRTPGGTGGP</sequence>
<protein>
    <recommendedName>
        <fullName evidence="1">Methyltransferase type 11 domain-containing protein</fullName>
    </recommendedName>
</protein>
<dbReference type="PANTHER" id="PTHR42912">
    <property type="entry name" value="METHYLTRANSFERASE"/>
    <property type="match status" value="1"/>
</dbReference>
<dbReference type="InterPro" id="IPR013216">
    <property type="entry name" value="Methyltransf_11"/>
</dbReference>
<dbReference type="EMBL" id="UINC01000540">
    <property type="protein sequence ID" value="SUZ57065.1"/>
    <property type="molecule type" value="Genomic_DNA"/>
</dbReference>
<feature type="domain" description="Methyltransferase type 11" evidence="1">
    <location>
        <begin position="62"/>
        <end position="154"/>
    </location>
</feature>
<gene>
    <name evidence="2" type="ORF">METZ01_LOCUS9919</name>
</gene>
<reference evidence="2" key="1">
    <citation type="submission" date="2018-05" db="EMBL/GenBank/DDBJ databases">
        <authorList>
            <person name="Lanie J.A."/>
            <person name="Ng W.-L."/>
            <person name="Kazmierczak K.M."/>
            <person name="Andrzejewski T.M."/>
            <person name="Davidsen T.M."/>
            <person name="Wayne K.J."/>
            <person name="Tettelin H."/>
            <person name="Glass J.I."/>
            <person name="Rusch D."/>
            <person name="Podicherti R."/>
            <person name="Tsui H.-C.T."/>
            <person name="Winkler M.E."/>
        </authorList>
    </citation>
    <scope>NUCLEOTIDE SEQUENCE</scope>
</reference>
<dbReference type="Gene3D" id="3.40.50.150">
    <property type="entry name" value="Vaccinia Virus protein VP39"/>
    <property type="match status" value="1"/>
</dbReference>
<organism evidence="2">
    <name type="scientific">marine metagenome</name>
    <dbReference type="NCBI Taxonomy" id="408172"/>
    <lineage>
        <taxon>unclassified sequences</taxon>
        <taxon>metagenomes</taxon>
        <taxon>ecological metagenomes</taxon>
    </lineage>
</organism>